<dbReference type="Pfam" id="PF10383">
    <property type="entry name" value="Clr2"/>
    <property type="match status" value="1"/>
</dbReference>
<dbReference type="OrthoDB" id="2421327at2759"/>
<protein>
    <recommendedName>
        <fullName evidence="6">Cryptic loci regulator 2 N-terminal domain-containing protein</fullName>
    </recommendedName>
</protein>
<dbReference type="PANTHER" id="PTHR38046:SF1">
    <property type="entry name" value="CRYPTIC LOCI REGULATOR 2"/>
    <property type="match status" value="1"/>
</dbReference>
<evidence type="ECO:0000313" key="5">
    <source>
        <dbReference type="Proteomes" id="UP000030653"/>
    </source>
</evidence>
<dbReference type="AlphaFoldDB" id="M5GF33"/>
<dbReference type="GO" id="GO:0070824">
    <property type="term" value="C:SHREC complex"/>
    <property type="evidence" value="ECO:0007669"/>
    <property type="project" value="InterPro"/>
</dbReference>
<evidence type="ECO:0008006" key="6">
    <source>
        <dbReference type="Google" id="ProtNLM"/>
    </source>
</evidence>
<evidence type="ECO:0000313" key="4">
    <source>
        <dbReference type="EMBL" id="EJU03793.1"/>
    </source>
</evidence>
<dbReference type="GO" id="GO:0031934">
    <property type="term" value="C:mating-type region heterochromatin"/>
    <property type="evidence" value="ECO:0007669"/>
    <property type="project" value="TreeGrafter"/>
</dbReference>
<keyword evidence="5" id="KW-1185">Reference proteome</keyword>
<sequence>MTFLLSFRMGKCLPNAALEGSLKENVSLTPPTHFNDTLFFNVSASKLPFKLPENGVFQLHRSDGSPHCKPSAHSREVLISRADKRHKHWRQKVGEFLTRLLPGLKVNRYFQYSIEDFPEHYALYSKPRLTGASAKSDDLYLWGSKYVNNFRSPAEFAFHAAWLLTDPTLNQRNCECQWCTGTPQKVLSQRLGVNVDRWYNVPKLRTDFGRADHGVDLRETPPASPTSTIEPPGLSALSELRDHPPYRIGELVWAHVRPPMRADTGETIDCWPGVIVDIAIRPLRTEAGMDRQQALKLKLLGTVHYSTVEALDALPYHAYQIPMNLHQFLGTSRPPNLANDASFDKLSDVKIYRDTAINHEPRQATFDSSWPAFLKGLVMTWRIADLWTLVRTAGGDPATTSHRSKSETTSSTVQPQDTWDTIWWGAESIWVGDLVRLQGKSLEGNPLLPLLSQGAETRTLFFKITKIHTCKPTSISDIWLSGTLYETVPEDETGDDAQNEYAKKEPGHGDDGSSLNDLVPMGSLPEPPLGFRFNPVLGARSTVTIPLRSIAGRYYAHLVFSPVLTFLRSTARVKPSQLLALSGYAPGDSWPEVRPNTHQDRKQLWDELEAEMKRFLMTKPWKPVNGNQAMKIETKGA</sequence>
<dbReference type="InterPro" id="IPR038986">
    <property type="entry name" value="Clr2"/>
</dbReference>
<accession>M5GF33</accession>
<name>M5GF33_DACPD</name>
<dbReference type="InterPro" id="IPR018839">
    <property type="entry name" value="Tscrpt-silencing_Clr2_C"/>
</dbReference>
<dbReference type="GeneID" id="63685002"/>
<feature type="domain" description="Cryptic loci regulator 2 N-terminal" evidence="3">
    <location>
        <begin position="112"/>
        <end position="179"/>
    </location>
</feature>
<feature type="domain" description="Cryptic loci regulator 2 C-terminal" evidence="2">
    <location>
        <begin position="421"/>
        <end position="555"/>
    </location>
</feature>
<reference evidence="4 5" key="1">
    <citation type="journal article" date="2012" name="Science">
        <title>The Paleozoic origin of enzymatic lignin decomposition reconstructed from 31 fungal genomes.</title>
        <authorList>
            <person name="Floudas D."/>
            <person name="Binder M."/>
            <person name="Riley R."/>
            <person name="Barry K."/>
            <person name="Blanchette R.A."/>
            <person name="Henrissat B."/>
            <person name="Martinez A.T."/>
            <person name="Otillar R."/>
            <person name="Spatafora J.W."/>
            <person name="Yadav J.S."/>
            <person name="Aerts A."/>
            <person name="Benoit I."/>
            <person name="Boyd A."/>
            <person name="Carlson A."/>
            <person name="Copeland A."/>
            <person name="Coutinho P.M."/>
            <person name="de Vries R.P."/>
            <person name="Ferreira P."/>
            <person name="Findley K."/>
            <person name="Foster B."/>
            <person name="Gaskell J."/>
            <person name="Glotzer D."/>
            <person name="Gorecki P."/>
            <person name="Heitman J."/>
            <person name="Hesse C."/>
            <person name="Hori C."/>
            <person name="Igarashi K."/>
            <person name="Jurgens J.A."/>
            <person name="Kallen N."/>
            <person name="Kersten P."/>
            <person name="Kohler A."/>
            <person name="Kuees U."/>
            <person name="Kumar T.K.A."/>
            <person name="Kuo A."/>
            <person name="LaButti K."/>
            <person name="Larrondo L.F."/>
            <person name="Lindquist E."/>
            <person name="Ling A."/>
            <person name="Lombard V."/>
            <person name="Lucas S."/>
            <person name="Lundell T."/>
            <person name="Martin R."/>
            <person name="McLaughlin D.J."/>
            <person name="Morgenstern I."/>
            <person name="Morin E."/>
            <person name="Murat C."/>
            <person name="Nagy L.G."/>
            <person name="Nolan M."/>
            <person name="Ohm R.A."/>
            <person name="Patyshakuliyeva A."/>
            <person name="Rokas A."/>
            <person name="Ruiz-Duenas F.J."/>
            <person name="Sabat G."/>
            <person name="Salamov A."/>
            <person name="Samejima M."/>
            <person name="Schmutz J."/>
            <person name="Slot J.C."/>
            <person name="St John F."/>
            <person name="Stenlid J."/>
            <person name="Sun H."/>
            <person name="Sun S."/>
            <person name="Syed K."/>
            <person name="Tsang A."/>
            <person name="Wiebenga A."/>
            <person name="Young D."/>
            <person name="Pisabarro A."/>
            <person name="Eastwood D.C."/>
            <person name="Martin F."/>
            <person name="Cullen D."/>
            <person name="Grigoriev I.V."/>
            <person name="Hibbett D.S."/>
        </authorList>
    </citation>
    <scope>NUCLEOTIDE SEQUENCE [LARGE SCALE GENOMIC DNA]</scope>
    <source>
        <strain evidence="4 5">DJM-731 SS1</strain>
    </source>
</reference>
<proteinExistence type="predicted"/>
<dbReference type="GO" id="GO:0030466">
    <property type="term" value="P:silent mating-type cassette heterochromatin formation"/>
    <property type="evidence" value="ECO:0007669"/>
    <property type="project" value="TreeGrafter"/>
</dbReference>
<feature type="region of interest" description="Disordered" evidence="1">
    <location>
        <begin position="489"/>
        <end position="515"/>
    </location>
</feature>
<feature type="compositionally biased region" description="Acidic residues" evidence="1">
    <location>
        <begin position="489"/>
        <end position="498"/>
    </location>
</feature>
<evidence type="ECO:0000256" key="1">
    <source>
        <dbReference type="SAM" id="MobiDB-lite"/>
    </source>
</evidence>
<evidence type="ECO:0000259" key="3">
    <source>
        <dbReference type="Pfam" id="PF16761"/>
    </source>
</evidence>
<feature type="compositionally biased region" description="Basic and acidic residues" evidence="1">
    <location>
        <begin position="501"/>
        <end position="511"/>
    </location>
</feature>
<dbReference type="PANTHER" id="PTHR38046">
    <property type="entry name" value="CRYPTIC LOCI REGULATOR 2"/>
    <property type="match status" value="1"/>
</dbReference>
<dbReference type="RefSeq" id="XP_040630687.1">
    <property type="nucleotide sequence ID" value="XM_040769940.1"/>
</dbReference>
<dbReference type="HOGENOM" id="CLU_013221_0_0_1"/>
<dbReference type="EMBL" id="JH795859">
    <property type="protein sequence ID" value="EJU03793.1"/>
    <property type="molecule type" value="Genomic_DNA"/>
</dbReference>
<gene>
    <name evidence="4" type="ORF">DACRYDRAFT_115111</name>
</gene>
<dbReference type="Pfam" id="PF16761">
    <property type="entry name" value="Clr2_transil"/>
    <property type="match status" value="1"/>
</dbReference>
<dbReference type="GO" id="GO:0033553">
    <property type="term" value="C:rDNA heterochromatin"/>
    <property type="evidence" value="ECO:0007669"/>
    <property type="project" value="TreeGrafter"/>
</dbReference>
<organism evidence="4 5">
    <name type="scientific">Dacryopinax primogenitus (strain DJM 731)</name>
    <name type="common">Brown rot fungus</name>
    <dbReference type="NCBI Taxonomy" id="1858805"/>
    <lineage>
        <taxon>Eukaryota</taxon>
        <taxon>Fungi</taxon>
        <taxon>Dikarya</taxon>
        <taxon>Basidiomycota</taxon>
        <taxon>Agaricomycotina</taxon>
        <taxon>Dacrymycetes</taxon>
        <taxon>Dacrymycetales</taxon>
        <taxon>Dacrymycetaceae</taxon>
        <taxon>Dacryopinax</taxon>
    </lineage>
</organism>
<dbReference type="STRING" id="1858805.M5GF33"/>
<dbReference type="InterPro" id="IPR031915">
    <property type="entry name" value="Clr2_N"/>
</dbReference>
<evidence type="ECO:0000259" key="2">
    <source>
        <dbReference type="Pfam" id="PF10383"/>
    </source>
</evidence>
<dbReference type="Proteomes" id="UP000030653">
    <property type="component" value="Unassembled WGS sequence"/>
</dbReference>
<dbReference type="OMA" id="AINHEPR"/>